<name>A0ABV9XF77_9ACTN</name>
<accession>A0ABV9XF77</accession>
<reference evidence="2" key="1">
    <citation type="journal article" date="2019" name="Int. J. Syst. Evol. Microbiol.">
        <title>The Global Catalogue of Microorganisms (GCM) 10K type strain sequencing project: providing services to taxonomists for standard genome sequencing and annotation.</title>
        <authorList>
            <consortium name="The Broad Institute Genomics Platform"/>
            <consortium name="The Broad Institute Genome Sequencing Center for Infectious Disease"/>
            <person name="Wu L."/>
            <person name="Ma J."/>
        </authorList>
    </citation>
    <scope>NUCLEOTIDE SEQUENCE [LARGE SCALE GENOMIC DNA]</scope>
    <source>
        <strain evidence="2">CGMCC 4.1648</strain>
    </source>
</reference>
<dbReference type="EMBL" id="JBHSJD010000007">
    <property type="protein sequence ID" value="MFC5022896.1"/>
    <property type="molecule type" value="Genomic_DNA"/>
</dbReference>
<keyword evidence="2" id="KW-1185">Reference proteome</keyword>
<proteinExistence type="predicted"/>
<evidence type="ECO:0000313" key="1">
    <source>
        <dbReference type="EMBL" id="MFC5022896.1"/>
    </source>
</evidence>
<dbReference type="RefSeq" id="WP_345690432.1">
    <property type="nucleotide sequence ID" value="NZ_BAABIT010000001.1"/>
</dbReference>
<evidence type="ECO:0000313" key="2">
    <source>
        <dbReference type="Proteomes" id="UP001595829"/>
    </source>
</evidence>
<protein>
    <submittedName>
        <fullName evidence="1">Uncharacterized protein</fullName>
    </submittedName>
</protein>
<organism evidence="1 2">
    <name type="scientific">Streptomyces coeruleoprunus</name>
    <dbReference type="NCBI Taxonomy" id="285563"/>
    <lineage>
        <taxon>Bacteria</taxon>
        <taxon>Bacillati</taxon>
        <taxon>Actinomycetota</taxon>
        <taxon>Actinomycetes</taxon>
        <taxon>Kitasatosporales</taxon>
        <taxon>Streptomycetaceae</taxon>
        <taxon>Streptomyces</taxon>
    </lineage>
</organism>
<dbReference type="Proteomes" id="UP001595829">
    <property type="component" value="Unassembled WGS sequence"/>
</dbReference>
<sequence length="96" mass="10306">MSAWASWTTTGVITGTGGVRTKELGVVTGDLTVHTTWYGTEADVAVQYSGSSEWYTLEGSPVPCHSEEESRRLHQDAVEAVKEGRGATVSPPPLRE</sequence>
<comment type="caution">
    <text evidence="1">The sequence shown here is derived from an EMBL/GenBank/DDBJ whole genome shotgun (WGS) entry which is preliminary data.</text>
</comment>
<gene>
    <name evidence="1" type="ORF">ACFPM3_12215</name>
</gene>